<protein>
    <submittedName>
        <fullName evidence="2">Putative phosphoadenosine phosphosulfate</fullName>
    </submittedName>
</protein>
<dbReference type="AlphaFoldDB" id="A0A6M3J4Z4"/>
<accession>A0A6M3J4Z4</accession>
<name>A0A6M3J4Z4_9ZZZZ</name>
<dbReference type="InterPro" id="IPR050128">
    <property type="entry name" value="Sulfate_adenylyltrnsfr_sub2"/>
</dbReference>
<dbReference type="EMBL" id="MT141516">
    <property type="protein sequence ID" value="QJA64275.1"/>
    <property type="molecule type" value="Genomic_DNA"/>
</dbReference>
<dbReference type="Pfam" id="PF01507">
    <property type="entry name" value="PAPS_reduct"/>
    <property type="match status" value="1"/>
</dbReference>
<feature type="domain" description="Phosphoadenosine phosphosulphate reductase" evidence="1">
    <location>
        <begin position="32"/>
        <end position="188"/>
    </location>
</feature>
<dbReference type="Gene3D" id="3.40.50.620">
    <property type="entry name" value="HUPs"/>
    <property type="match status" value="1"/>
</dbReference>
<evidence type="ECO:0000313" key="2">
    <source>
        <dbReference type="EMBL" id="QJA64275.1"/>
    </source>
</evidence>
<proteinExistence type="predicted"/>
<dbReference type="GO" id="GO:0003824">
    <property type="term" value="F:catalytic activity"/>
    <property type="evidence" value="ECO:0007669"/>
    <property type="project" value="InterPro"/>
</dbReference>
<reference evidence="2" key="1">
    <citation type="submission" date="2020-03" db="EMBL/GenBank/DDBJ databases">
        <title>The deep terrestrial virosphere.</title>
        <authorList>
            <person name="Holmfeldt K."/>
            <person name="Nilsson E."/>
            <person name="Simone D."/>
            <person name="Lopez-Fernandez M."/>
            <person name="Wu X."/>
            <person name="de Brujin I."/>
            <person name="Lundin D."/>
            <person name="Andersson A."/>
            <person name="Bertilsson S."/>
            <person name="Dopson M."/>
        </authorList>
    </citation>
    <scope>NUCLEOTIDE SEQUENCE</scope>
    <source>
        <strain evidence="2">MM415B00526</strain>
    </source>
</reference>
<sequence>MGLEQLTLETGLNKVEVAIALLQAWEPQDGYYLAFSGGKDSVAIYDLAQKAGVKFDAHYCVSPIDPPQIYQFIKEHYPDVQWDFHARGFWKLVVKKGLPMRQSRWCCQIIKEAGGKGRLVIVGNRRTEGTIRRNQKCFEIGRKDGKSFLRPIINFDDYDIWQYIRENDLSYCSLYDEGFTRLGCVLCPFSRQIEREEKYFPKIVANWKRACERIVAERKANNYLTKRGQPAKHRFETGEELYQWWIKR</sequence>
<dbReference type="InterPro" id="IPR002500">
    <property type="entry name" value="PAPS_reduct_dom"/>
</dbReference>
<dbReference type="PANTHER" id="PTHR43196:SF2">
    <property type="entry name" value="PHOSPHOADENOSINE PHOSPHOSULFATE REDUCTASE"/>
    <property type="match status" value="1"/>
</dbReference>
<dbReference type="InterPro" id="IPR014729">
    <property type="entry name" value="Rossmann-like_a/b/a_fold"/>
</dbReference>
<dbReference type="PANTHER" id="PTHR43196">
    <property type="entry name" value="SULFATE ADENYLYLTRANSFERASE SUBUNIT 2"/>
    <property type="match status" value="1"/>
</dbReference>
<organism evidence="2">
    <name type="scientific">viral metagenome</name>
    <dbReference type="NCBI Taxonomy" id="1070528"/>
    <lineage>
        <taxon>unclassified sequences</taxon>
        <taxon>metagenomes</taxon>
        <taxon>organismal metagenomes</taxon>
    </lineage>
</organism>
<dbReference type="SUPFAM" id="SSF52402">
    <property type="entry name" value="Adenine nucleotide alpha hydrolases-like"/>
    <property type="match status" value="1"/>
</dbReference>
<gene>
    <name evidence="2" type="ORF">MM415B00526_0038</name>
</gene>
<evidence type="ECO:0000259" key="1">
    <source>
        <dbReference type="Pfam" id="PF01507"/>
    </source>
</evidence>